<evidence type="ECO:0000256" key="1">
    <source>
        <dbReference type="SAM" id="MobiDB-lite"/>
    </source>
</evidence>
<feature type="signal peptide" evidence="2">
    <location>
        <begin position="1"/>
        <end position="19"/>
    </location>
</feature>
<evidence type="ECO:0000313" key="4">
    <source>
        <dbReference type="EMBL" id="CBQ69161.1"/>
    </source>
</evidence>
<accession>E6ZPK4</accession>
<dbReference type="InterPro" id="IPR014044">
    <property type="entry name" value="CAP_dom"/>
</dbReference>
<dbReference type="OrthoDB" id="337038at2759"/>
<name>E6ZPK4_SPORE</name>
<organism evidence="4 5">
    <name type="scientific">Sporisorium reilianum (strain SRZ2)</name>
    <name type="common">Maize head smut fungus</name>
    <dbReference type="NCBI Taxonomy" id="999809"/>
    <lineage>
        <taxon>Eukaryota</taxon>
        <taxon>Fungi</taxon>
        <taxon>Dikarya</taxon>
        <taxon>Basidiomycota</taxon>
        <taxon>Ustilaginomycotina</taxon>
        <taxon>Ustilaginomycetes</taxon>
        <taxon>Ustilaginales</taxon>
        <taxon>Ustilaginaceae</taxon>
        <taxon>Sporisorium</taxon>
    </lineage>
</organism>
<dbReference type="InterPro" id="IPR001283">
    <property type="entry name" value="CRISP-related"/>
</dbReference>
<reference evidence="4 5" key="1">
    <citation type="journal article" date="2010" name="Science">
        <title>Pathogenicity determinants in smut fungi revealed by genome comparison.</title>
        <authorList>
            <person name="Schirawski J."/>
            <person name="Mannhaupt G."/>
            <person name="Muench K."/>
            <person name="Brefort T."/>
            <person name="Schipper K."/>
            <person name="Doehlemann G."/>
            <person name="Di Stasio M."/>
            <person name="Roessel N."/>
            <person name="Mendoza-Mendoza A."/>
            <person name="Pester D."/>
            <person name="Mueller O."/>
            <person name="Winterberg B."/>
            <person name="Meyer E."/>
            <person name="Ghareeb H."/>
            <person name="Wollenberg T."/>
            <person name="Muensterkoetter M."/>
            <person name="Wong P."/>
            <person name="Walter M."/>
            <person name="Stukenbrock E."/>
            <person name="Gueldener U."/>
            <person name="Kahmann R."/>
        </authorList>
    </citation>
    <scope>NUCLEOTIDE SEQUENCE [LARGE SCALE GENOMIC DNA]</scope>
    <source>
        <strain evidence="5">SRZ2</strain>
    </source>
</reference>
<keyword evidence="5" id="KW-1185">Reference proteome</keyword>
<feature type="compositionally biased region" description="Low complexity" evidence="1">
    <location>
        <begin position="100"/>
        <end position="141"/>
    </location>
</feature>
<dbReference type="AlphaFoldDB" id="E6ZPK4"/>
<dbReference type="InterPro" id="IPR035940">
    <property type="entry name" value="CAP_sf"/>
</dbReference>
<dbReference type="GO" id="GO:0005576">
    <property type="term" value="C:extracellular region"/>
    <property type="evidence" value="ECO:0007669"/>
    <property type="project" value="InterPro"/>
</dbReference>
<feature type="compositionally biased region" description="Low complexity" evidence="1">
    <location>
        <begin position="238"/>
        <end position="247"/>
    </location>
</feature>
<feature type="compositionally biased region" description="Low complexity" evidence="1">
    <location>
        <begin position="206"/>
        <end position="221"/>
    </location>
</feature>
<dbReference type="Pfam" id="PF00188">
    <property type="entry name" value="CAP"/>
    <property type="match status" value="1"/>
</dbReference>
<dbReference type="SUPFAM" id="SSF55797">
    <property type="entry name" value="PR-1-like"/>
    <property type="match status" value="1"/>
</dbReference>
<feature type="chain" id="PRO_5003214837" evidence="2">
    <location>
        <begin position="20"/>
        <end position="507"/>
    </location>
</feature>
<dbReference type="InterPro" id="IPR018244">
    <property type="entry name" value="Allrgn_V5/Tpx1_CS"/>
</dbReference>
<keyword evidence="2" id="KW-0732">Signal</keyword>
<dbReference type="HOGENOM" id="CLU_537669_0_0_1"/>
<dbReference type="EMBL" id="FQ311435">
    <property type="protein sequence ID" value="CBQ69161.1"/>
    <property type="molecule type" value="Genomic_DNA"/>
</dbReference>
<feature type="compositionally biased region" description="Low complexity" evidence="1">
    <location>
        <begin position="172"/>
        <end position="182"/>
    </location>
</feature>
<gene>
    <name evidence="4" type="ORF">sr15230</name>
</gene>
<evidence type="ECO:0000259" key="3">
    <source>
        <dbReference type="SMART" id="SM00198"/>
    </source>
</evidence>
<protein>
    <submittedName>
        <fullName evidence="4">Related to fruiting body protein SC7</fullName>
    </submittedName>
</protein>
<dbReference type="PRINTS" id="PR00837">
    <property type="entry name" value="V5TPXLIKE"/>
</dbReference>
<proteinExistence type="predicted"/>
<dbReference type="SMART" id="SM00198">
    <property type="entry name" value="SCP"/>
    <property type="match status" value="1"/>
</dbReference>
<feature type="region of interest" description="Disordered" evidence="1">
    <location>
        <begin position="89"/>
        <end position="247"/>
    </location>
</feature>
<evidence type="ECO:0000256" key="2">
    <source>
        <dbReference type="SAM" id="SignalP"/>
    </source>
</evidence>
<dbReference type="PANTHER" id="PTHR10334">
    <property type="entry name" value="CYSTEINE-RICH SECRETORY PROTEIN-RELATED"/>
    <property type="match status" value="1"/>
</dbReference>
<dbReference type="VEuPathDB" id="FungiDB:sr15230"/>
<dbReference type="Proteomes" id="UP000008867">
    <property type="component" value="Chromosome 14"/>
</dbReference>
<evidence type="ECO:0000313" key="5">
    <source>
        <dbReference type="Proteomes" id="UP000008867"/>
    </source>
</evidence>
<dbReference type="Gene3D" id="3.40.33.10">
    <property type="entry name" value="CAP"/>
    <property type="match status" value="1"/>
</dbReference>
<dbReference type="eggNOG" id="KOG3017">
    <property type="taxonomic scope" value="Eukaryota"/>
</dbReference>
<feature type="domain" description="SCP" evidence="3">
    <location>
        <begin position="335"/>
        <end position="480"/>
    </location>
</feature>
<sequence length="507" mass="55785">MALVAMVFFVLCFSEPASAGRFSYSPRPAHHHIRRALLARRSGADCPEGNSTLGPYVQDQIKKLSSASAQQGGQKMVQNTALPGNTQVHVEAKSDQSGKSRSWSWSWSSHTRSSSSSSSSSSLSSSSSSNWSNSHSSSSDNDSSHQAINSDDDDDSGNQAIGTPDHHDDGQSKQGQEQEQQPPQQPQPQPNSQPQGVIVHTETKSGHSQHSSTSKHSTSSTTEDKDGKVTRRTSNTESSSSSSSSYYSQSSNVFHYVISGNTEQWNNAAPFTNPHVEWTRSSAKFSISSASGPHIDRPARADTCNQKFPFTSQQFTASDKEPRFTKPFPKEALDPVSKIALDLHNAERARYGLPLLQWNAELANMASCWADLKAYGHSEDHFCASGENIAMGLGDPCYSNPMEGMKNAVYSFLDEDRNWAQNPHMTEANGHWTQIVWKETRFVGCAVSQRKDFMDGYDPNDDQASMYVVCEYYPPGNVEGQFDRQVPPVRPMPQLRSICSANERHSS</sequence>
<dbReference type="PROSITE" id="PS01009">
    <property type="entry name" value="CRISP_1"/>
    <property type="match status" value="1"/>
</dbReference>